<dbReference type="AlphaFoldDB" id="A0A6B9Z7Z3"/>
<gene>
    <name evidence="1" type="ORF">GWR21_01690</name>
</gene>
<proteinExistence type="predicted"/>
<organism evidence="1 2">
    <name type="scientific">Chitinophaga agri</name>
    <dbReference type="NCBI Taxonomy" id="2703787"/>
    <lineage>
        <taxon>Bacteria</taxon>
        <taxon>Pseudomonadati</taxon>
        <taxon>Bacteroidota</taxon>
        <taxon>Chitinophagia</taxon>
        <taxon>Chitinophagales</taxon>
        <taxon>Chitinophagaceae</taxon>
        <taxon>Chitinophaga</taxon>
    </lineage>
</organism>
<accession>A0A6B9Z7Z3</accession>
<keyword evidence="2" id="KW-1185">Reference proteome</keyword>
<dbReference type="PANTHER" id="PTHR37835">
    <property type="entry name" value="ALPHA-CLOSTRIPAIN"/>
    <property type="match status" value="1"/>
</dbReference>
<name>A0A6B9Z7Z3_9BACT</name>
<evidence type="ECO:0008006" key="3">
    <source>
        <dbReference type="Google" id="ProtNLM"/>
    </source>
</evidence>
<evidence type="ECO:0000313" key="2">
    <source>
        <dbReference type="Proteomes" id="UP000476411"/>
    </source>
</evidence>
<dbReference type="RefSeq" id="WP_162330055.1">
    <property type="nucleotide sequence ID" value="NZ_CP048113.1"/>
</dbReference>
<dbReference type="Gene3D" id="3.40.50.11970">
    <property type="match status" value="1"/>
</dbReference>
<evidence type="ECO:0000313" key="1">
    <source>
        <dbReference type="EMBL" id="QHS58350.1"/>
    </source>
</evidence>
<dbReference type="EMBL" id="CP048113">
    <property type="protein sequence ID" value="QHS58350.1"/>
    <property type="molecule type" value="Genomic_DNA"/>
</dbReference>
<protein>
    <recommendedName>
        <fullName evidence="3">Clostripain family protein</fullName>
    </recommendedName>
</protein>
<dbReference type="Proteomes" id="UP000476411">
    <property type="component" value="Chromosome"/>
</dbReference>
<sequence>MQATYKWTVICLMHATNDTTHSAMAMFRDMLSLDIPDDVCITICLRIPVDNVRKIDREYAGPPPAFPDQQTTLFYQVVRKDKGAARTGSKLNMLKEDRIFDITKKEDISNFFQSIVTGKQRADRYMLFTWGHGSAIGVFPFREIQHPRYQLLIMTELKEAILNTFVSAGQKVDIVVMMDCNMQYFDTGLILHQAKVACMVAAEYGIDFQGYNYIAILSGLYGNTSIATFDLARLAINTLQQSPALRPHLNTAAFFATDLSFYDRLIPLINQLGRKLKPDEARNAITVDNYLHTGSDLIDLFQLVDKMVARFGDTWEPALVKEFNALREHMFIETFKGPGLMRPRPNIPFGMAICVPRSKHSYFYRYFAGSRPTLGSGIADTCGQWTDFIDAYAAASTS</sequence>
<dbReference type="PANTHER" id="PTHR37835:SF1">
    <property type="entry name" value="ALPHA-CLOSTRIPAIN"/>
    <property type="match status" value="1"/>
</dbReference>
<dbReference type="InterPro" id="IPR005077">
    <property type="entry name" value="Peptidase_C11"/>
</dbReference>
<reference evidence="1 2" key="1">
    <citation type="submission" date="2020-01" db="EMBL/GenBank/DDBJ databases">
        <title>Complete genome sequence of Chitinophaga sp. H33E-04 isolated from quinoa roots.</title>
        <authorList>
            <person name="Weon H.-Y."/>
            <person name="Lee S.A."/>
        </authorList>
    </citation>
    <scope>NUCLEOTIDE SEQUENCE [LARGE SCALE GENOMIC DNA]</scope>
    <source>
        <strain evidence="1 2">H33E-04</strain>
    </source>
</reference>
<dbReference type="KEGG" id="chih:GWR21_01690"/>